<feature type="compositionally biased region" description="Basic and acidic residues" evidence="1">
    <location>
        <begin position="100"/>
        <end position="109"/>
    </location>
</feature>
<feature type="region of interest" description="Disordered" evidence="1">
    <location>
        <begin position="35"/>
        <end position="165"/>
    </location>
</feature>
<feature type="compositionally biased region" description="Basic and acidic residues" evidence="1">
    <location>
        <begin position="116"/>
        <end position="135"/>
    </location>
</feature>
<feature type="compositionally biased region" description="Acidic residues" evidence="1">
    <location>
        <begin position="51"/>
        <end position="75"/>
    </location>
</feature>
<reference evidence="3" key="1">
    <citation type="journal article" date="2014" name="Proc. Natl. Acad. Sci. U.S.A.">
        <title>Extensive sampling of basidiomycete genomes demonstrates inadequacy of the white-rot/brown-rot paradigm for wood decay fungi.</title>
        <authorList>
            <person name="Riley R."/>
            <person name="Salamov A.A."/>
            <person name="Brown D.W."/>
            <person name="Nagy L.G."/>
            <person name="Floudas D."/>
            <person name="Held B.W."/>
            <person name="Levasseur A."/>
            <person name="Lombard V."/>
            <person name="Morin E."/>
            <person name="Otillar R."/>
            <person name="Lindquist E.A."/>
            <person name="Sun H."/>
            <person name="LaButti K.M."/>
            <person name="Schmutz J."/>
            <person name="Jabbour D."/>
            <person name="Luo H."/>
            <person name="Baker S.E."/>
            <person name="Pisabarro A.G."/>
            <person name="Walton J.D."/>
            <person name="Blanchette R.A."/>
            <person name="Henrissat B."/>
            <person name="Martin F."/>
            <person name="Cullen D."/>
            <person name="Hibbett D.S."/>
            <person name="Grigoriev I.V."/>
        </authorList>
    </citation>
    <scope>NUCLEOTIDE SEQUENCE [LARGE SCALE GENOMIC DNA]</scope>
    <source>
        <strain evidence="3">CBS 339.88</strain>
    </source>
</reference>
<gene>
    <name evidence="2" type="ORF">GALMADRAFT_156159</name>
</gene>
<protein>
    <submittedName>
        <fullName evidence="2">Uncharacterized protein</fullName>
    </submittedName>
</protein>
<accession>A0A067T0R6</accession>
<dbReference type="AlphaFoldDB" id="A0A067T0R6"/>
<organism evidence="2 3">
    <name type="scientific">Galerina marginata (strain CBS 339.88)</name>
    <dbReference type="NCBI Taxonomy" id="685588"/>
    <lineage>
        <taxon>Eukaryota</taxon>
        <taxon>Fungi</taxon>
        <taxon>Dikarya</taxon>
        <taxon>Basidiomycota</taxon>
        <taxon>Agaricomycotina</taxon>
        <taxon>Agaricomycetes</taxon>
        <taxon>Agaricomycetidae</taxon>
        <taxon>Agaricales</taxon>
        <taxon>Agaricineae</taxon>
        <taxon>Strophariaceae</taxon>
        <taxon>Galerina</taxon>
    </lineage>
</organism>
<keyword evidence="3" id="KW-1185">Reference proteome</keyword>
<dbReference type="HOGENOM" id="CLU_007337_0_2_1"/>
<name>A0A067T0R6_GALM3</name>
<evidence type="ECO:0000256" key="1">
    <source>
        <dbReference type="SAM" id="MobiDB-lite"/>
    </source>
</evidence>
<evidence type="ECO:0000313" key="2">
    <source>
        <dbReference type="EMBL" id="KDR76790.1"/>
    </source>
</evidence>
<dbReference type="Proteomes" id="UP000027222">
    <property type="component" value="Unassembled WGS sequence"/>
</dbReference>
<dbReference type="STRING" id="685588.A0A067T0R6"/>
<evidence type="ECO:0000313" key="3">
    <source>
        <dbReference type="Proteomes" id="UP000027222"/>
    </source>
</evidence>
<sequence>MAKARPCYCPNCKGQIRAATTVNRHVAKAAKIEAANLAKQEAMTRKRVEKEDDSNDGGYEGDSEEDFLGSQEEEAQERPRKRRRTEVGDLATGSGGLQDETDKVNQSRSEDEENDETHMSDHEEPLSPAFDHENIPDIVSQHSNRGAASVDSESEASEPPDHGSDLEAEALLVPGEIIPVTPPVSEGEDDDWETLPTVSQIENVKLAQSFIELIRNATLDNGKMDPRATERLRNPSTEPIDLSDPDLRFSLDLYLACTNSSEATYNKVRRSVLRRFPDMDILSYHLAKKEVTEISGVVSVLDDMCINSCHAFTGPFEDLDACTICSEPRYAYVTSGRSRKRVPRKQMVSFPIGPQIHALRRSIRGAEDASYRARKVAQILEDFEELLDLTEAVYDDIFCGEDLRNLSEKLNLTDDDTTIILSLDGAQLYQNKKSDTWIAVFTVTEYHPNTRYKSNHTLPAMIVPGPNKCKIMDSCLYRTMHHLSAIQREDGGAGIKVYNAGKDAVVSSRTVLLFATSDAPGLVEVDGRVGHHGTHGCRKGCPMKGRHKPSSGHYYAAHLKPNFCDIEDCNHDDFDLHDFVFQLSPEDYNNQLTLVIESIDQNSYEKNRKLTGISKPSILSGLHPDYILSIPRCFTNDTMHLFGMNMGELLIPVWRGTFKCESTDDKATWEWATLVGDTWQSHGKLVAAATKYFPSFFHRPPRNPAEKISSGYKATEYYLYLFGLGPGFFRAVLPKKYWRNFCKLVRGVHIIMQRRITGKQAQEAHSYLVQFVEEYEHIYYQRRMDRLHFARPCLHTLIHTGPEILRTGNGVLTDQYTMERAIGELGKAIRQPSNPYGNLSQLALRRAQASALKVVCPELDDDVPCLPRYARDLGAGYVLLRPREKMASEFSEVELEVTKQVCDKERRQKWGRLQLPNGQTARSLFSETRHVSEDTRISRNVKINLNGQVRYAEVQFFFFDRDSDEPGEQVAYAVLSLYGPPNEEMLVESSYTLHACEYTGQENLLCLPTTAINSVVSMQPLPRLPGDPENLWFVVEKSGLNDVQLIPYGGDVED</sequence>
<dbReference type="EMBL" id="KL142378">
    <property type="protein sequence ID" value="KDR76790.1"/>
    <property type="molecule type" value="Genomic_DNA"/>
</dbReference>
<proteinExistence type="predicted"/>
<dbReference type="OrthoDB" id="2669721at2759"/>